<keyword evidence="1" id="KW-0408">Iron</keyword>
<accession>A0A150JLL2</accession>
<keyword evidence="1" id="KW-0949">S-adenosyl-L-methionine</keyword>
<dbReference type="GO" id="GO:0046872">
    <property type="term" value="F:metal ion binding"/>
    <property type="evidence" value="ECO:0007669"/>
    <property type="project" value="UniProtKB-KW"/>
</dbReference>
<keyword evidence="1" id="KW-0479">Metal-binding</keyword>
<feature type="binding site" evidence="1">
    <location>
        <position position="89"/>
    </location>
    <ligand>
        <name>[4Fe-4S] cluster</name>
        <dbReference type="ChEBI" id="CHEBI:49883"/>
        <note>4Fe-4S-S-AdoMet</note>
    </ligand>
</feature>
<organism evidence="2">
    <name type="scientific">Candidatus Methanofastidiosum methylothiophilum</name>
    <dbReference type="NCBI Taxonomy" id="1705564"/>
    <lineage>
        <taxon>Archaea</taxon>
        <taxon>Methanobacteriati</taxon>
        <taxon>Methanobacteriota</taxon>
        <taxon>Stenosarchaea group</taxon>
        <taxon>Candidatus Methanofastidiosia</taxon>
        <taxon>Candidatus Methanofastidiosales</taxon>
        <taxon>Candidatus Methanofastidiosaceae</taxon>
        <taxon>Candidatus Methanofastidiosum</taxon>
    </lineage>
</organism>
<dbReference type="InterPro" id="IPR016431">
    <property type="entry name" value="Pyrv-formate_lyase-activ_prd"/>
</dbReference>
<dbReference type="PATRIC" id="fig|1706435.3.peg.564"/>
<dbReference type="InterPro" id="IPR058240">
    <property type="entry name" value="rSAM_sf"/>
</dbReference>
<dbReference type="PROSITE" id="PS51918">
    <property type="entry name" value="RADICAL_SAM"/>
    <property type="match status" value="1"/>
</dbReference>
<dbReference type="PANTHER" id="PTHR30352">
    <property type="entry name" value="PYRUVATE FORMATE-LYASE-ACTIVATING ENZYME"/>
    <property type="match status" value="1"/>
</dbReference>
<comment type="cofactor">
    <cofactor evidence="1">
        <name>[4Fe-4S] cluster</name>
        <dbReference type="ChEBI" id="CHEBI:49883"/>
    </cofactor>
    <text evidence="1">Binds 1 [4Fe-4S] cluster. The cluster is coordinated with 3 cysteines and an exchangeable S-adenosyl-L-methionine.</text>
</comment>
<name>A0A150JLL2_9EURY</name>
<dbReference type="CDD" id="cd01335">
    <property type="entry name" value="Radical_SAM"/>
    <property type="match status" value="1"/>
</dbReference>
<dbReference type="NCBIfam" id="TIGR04337">
    <property type="entry name" value="AmmeMemoSam_rS"/>
    <property type="match status" value="1"/>
</dbReference>
<accession>A0A150JH23</accession>
<dbReference type="PANTHER" id="PTHR30352:SF5">
    <property type="entry name" value="PYRUVATE FORMATE-LYASE 1-ACTIVATING ENZYME"/>
    <property type="match status" value="1"/>
</dbReference>
<dbReference type="InterPro" id="IPR007197">
    <property type="entry name" value="rSAM"/>
</dbReference>
<dbReference type="Gene3D" id="3.20.20.70">
    <property type="entry name" value="Aldolase class I"/>
    <property type="match status" value="1"/>
</dbReference>
<dbReference type="InterPro" id="IPR027596">
    <property type="entry name" value="AmmeMemoSam_rS"/>
</dbReference>
<dbReference type="PIRSF" id="PIRSF004869">
    <property type="entry name" value="PflX_prd"/>
    <property type="match status" value="1"/>
</dbReference>
<proteinExistence type="predicted"/>
<keyword evidence="1" id="KW-0411">Iron-sulfur</keyword>
<reference evidence="2" key="1">
    <citation type="journal article" date="2016" name="ISME J.">
        <title>Chasing the elusive Euryarchaeota class WSA2: genomes reveal a uniquely fastidious methyl-reducing methanogen.</title>
        <authorList>
            <person name="Nobu M.K."/>
            <person name="Narihiro T."/>
            <person name="Kuroda K."/>
            <person name="Mei R."/>
            <person name="Liu W.T."/>
        </authorList>
    </citation>
    <scope>NUCLEOTIDE SEQUENCE [LARGE SCALE GENOMIC DNA]</scope>
    <source>
        <strain evidence="2">ADurb1213_Bin02801</strain>
    </source>
</reference>
<feature type="binding site" evidence="1">
    <location>
        <position position="85"/>
    </location>
    <ligand>
        <name>[4Fe-4S] cluster</name>
        <dbReference type="ChEBI" id="CHEBI:49883"/>
        <note>4Fe-4S-S-AdoMet</note>
    </ligand>
</feature>
<keyword evidence="2" id="KW-0456">Lyase</keyword>
<dbReference type="EMBL" id="LNJE01000005">
    <property type="protein sequence ID" value="KYC58067.1"/>
    <property type="molecule type" value="Genomic_DNA"/>
</dbReference>
<evidence type="ECO:0000313" key="2">
    <source>
        <dbReference type="EMBL" id="KYC58067.1"/>
    </source>
</evidence>
<sequence>MREALFYRKENSSMRCLLCPHVCLIEPDKRGKCKARVNLDGKLNTLVYGESDLEKLYFHVDPIEKKPLYHFYPGSYSLSFGVPGCNLFCENCQNYDLSQSTPNDIKDRFLKPKKIVELAKSYNCKSISYTYTEPTIFYEYVIDTSKIAKEEGIKNVWVTNGFINPKPLKDALPYIDAMNIDLKFFSEELYQKVCGGKLRPVLETIRTASKETHIEITNLLIPTLNDSDEDIEKLVDFVAELNRDIPLHFSAYRPMYKMKIESTRSETLYRAKEIAERKLNYVYLGNVPAHNDTLCPVCKNTVIKRNHNVKINLINEKCSICSTKISIIIN</sequence>
<feature type="binding site" evidence="1">
    <location>
        <position position="92"/>
    </location>
    <ligand>
        <name>[4Fe-4S] cluster</name>
        <dbReference type="ChEBI" id="CHEBI:49883"/>
        <note>4Fe-4S-S-AdoMet</note>
    </ligand>
</feature>
<keyword evidence="2" id="KW-0670">Pyruvate</keyword>
<dbReference type="InterPro" id="IPR013785">
    <property type="entry name" value="Aldolase_TIM"/>
</dbReference>
<dbReference type="Pfam" id="PF04055">
    <property type="entry name" value="Radical_SAM"/>
    <property type="match status" value="1"/>
</dbReference>
<dbReference type="SUPFAM" id="SSF102114">
    <property type="entry name" value="Radical SAM enzymes"/>
    <property type="match status" value="1"/>
</dbReference>
<evidence type="ECO:0000256" key="1">
    <source>
        <dbReference type="PIRSR" id="PIRSR004869-50"/>
    </source>
</evidence>
<dbReference type="InterPro" id="IPR034457">
    <property type="entry name" value="Organic_radical-activating"/>
</dbReference>
<protein>
    <submittedName>
        <fullName evidence="2">Pyruvate formate lyase-activating enzyme 1</fullName>
    </submittedName>
</protein>
<comment type="caution">
    <text evidence="2">The sequence shown here is derived from an EMBL/GenBank/DDBJ whole genome shotgun (WGS) entry which is preliminary data.</text>
</comment>
<dbReference type="SFLD" id="SFLDG01101">
    <property type="entry name" value="Uncharacterised_Radical_SAM_Su"/>
    <property type="match status" value="1"/>
</dbReference>
<dbReference type="AlphaFoldDB" id="A0A150JLL2"/>
<dbReference type="GO" id="GO:0051536">
    <property type="term" value="F:iron-sulfur cluster binding"/>
    <property type="evidence" value="ECO:0007669"/>
    <property type="project" value="UniProtKB-KW"/>
</dbReference>
<dbReference type="SFLD" id="SFLDS00029">
    <property type="entry name" value="Radical_SAM"/>
    <property type="match status" value="1"/>
</dbReference>
<gene>
    <name evidence="2" type="ORF">APG09_00567</name>
</gene>
<dbReference type="GO" id="GO:0016829">
    <property type="term" value="F:lyase activity"/>
    <property type="evidence" value="ECO:0007669"/>
    <property type="project" value="UniProtKB-KW"/>
</dbReference>